<dbReference type="InterPro" id="IPR027417">
    <property type="entry name" value="P-loop_NTPase"/>
</dbReference>
<dbReference type="InterPro" id="IPR051396">
    <property type="entry name" value="Bact_Antivir_Def_Nuclease"/>
</dbReference>
<dbReference type="SUPFAM" id="SSF52540">
    <property type="entry name" value="P-loop containing nucleoside triphosphate hydrolases"/>
    <property type="match status" value="1"/>
</dbReference>
<protein>
    <recommendedName>
        <fullName evidence="1">ATPase AAA-type core domain-containing protein</fullName>
    </recommendedName>
</protein>
<dbReference type="GO" id="GO:0005524">
    <property type="term" value="F:ATP binding"/>
    <property type="evidence" value="ECO:0007669"/>
    <property type="project" value="InterPro"/>
</dbReference>
<dbReference type="InterPro" id="IPR014555">
    <property type="entry name" value="RecF-like"/>
</dbReference>
<reference evidence="2 3" key="1">
    <citation type="submission" date="2018-08" db="EMBL/GenBank/DDBJ databases">
        <title>A genome reference for cultivated species of the human gut microbiota.</title>
        <authorList>
            <person name="Zou Y."/>
            <person name="Xue W."/>
            <person name="Luo G."/>
        </authorList>
    </citation>
    <scope>NUCLEOTIDE SEQUENCE [LARGE SCALE GENOMIC DNA]</scope>
    <source>
        <strain evidence="2 3">OM05-15BH</strain>
    </source>
</reference>
<dbReference type="Proteomes" id="UP000260983">
    <property type="component" value="Unassembled WGS sequence"/>
</dbReference>
<evidence type="ECO:0000313" key="2">
    <source>
        <dbReference type="EMBL" id="RGN30991.1"/>
    </source>
</evidence>
<dbReference type="GO" id="GO:0016887">
    <property type="term" value="F:ATP hydrolysis activity"/>
    <property type="evidence" value="ECO:0007669"/>
    <property type="project" value="InterPro"/>
</dbReference>
<feature type="domain" description="ATPase AAA-type core" evidence="1">
    <location>
        <begin position="23"/>
        <end position="328"/>
    </location>
</feature>
<dbReference type="PIRSF" id="PIRSF029347">
    <property type="entry name" value="RecF"/>
    <property type="match status" value="1"/>
</dbReference>
<dbReference type="Pfam" id="PF13304">
    <property type="entry name" value="AAA_21"/>
    <property type="match status" value="1"/>
</dbReference>
<evidence type="ECO:0000259" key="1">
    <source>
        <dbReference type="Pfam" id="PF13304"/>
    </source>
</evidence>
<dbReference type="RefSeq" id="WP_117725572.1">
    <property type="nucleotide sequence ID" value="NZ_QSUL01000023.1"/>
</dbReference>
<evidence type="ECO:0000313" key="3">
    <source>
        <dbReference type="Proteomes" id="UP000260983"/>
    </source>
</evidence>
<sequence>MIESISIKNFKSVVDLKLDLGQFNVLIGENGCGKSNILEGIAFGAAASVNKLDREFFSNRGIRITDPKFMYSVFNEESNPVIEIDIKDTKSGIFDKRFELKYNAELKPARWEDLSILNRFARMLSGESKAMDDTVLSYDDFNLIMNRFQHRFDPIVLSGKDAISFHDYLIFSLEESILRKYDAENAIHPLGRNGEGLFAYLKEISQREDGLDILKEIKENLYILDWFDDLEIPKDQLSNEFSLQVKDKYVNDTLRFFDQRSTNEGFLYLLFYLTLFISDETPSFFAIDNLESSFNPKLCREITKRLIQLAKKHDKQVIVTTHSPAILDGLDITDNDERLFVIRRNMDGYTKANRVEYKTSMTVPLSEAWTKGYIGGLPENF</sequence>
<name>A0A3E5B052_9BACE</name>
<gene>
    <name evidence="2" type="ORF">DXB65_21985</name>
</gene>
<dbReference type="AlphaFoldDB" id="A0A3E5B052"/>
<proteinExistence type="predicted"/>
<organism evidence="2 3">
    <name type="scientific">Bacteroides oleiciplenus</name>
    <dbReference type="NCBI Taxonomy" id="626931"/>
    <lineage>
        <taxon>Bacteria</taxon>
        <taxon>Pseudomonadati</taxon>
        <taxon>Bacteroidota</taxon>
        <taxon>Bacteroidia</taxon>
        <taxon>Bacteroidales</taxon>
        <taxon>Bacteroidaceae</taxon>
        <taxon>Bacteroides</taxon>
    </lineage>
</organism>
<dbReference type="PANTHER" id="PTHR43581">
    <property type="entry name" value="ATP/GTP PHOSPHATASE"/>
    <property type="match status" value="1"/>
</dbReference>
<dbReference type="PANTHER" id="PTHR43581:SF2">
    <property type="entry name" value="EXCINUCLEASE ATPASE SUBUNIT"/>
    <property type="match status" value="1"/>
</dbReference>
<dbReference type="InterPro" id="IPR003959">
    <property type="entry name" value="ATPase_AAA_core"/>
</dbReference>
<comment type="caution">
    <text evidence="2">The sequence shown here is derived from an EMBL/GenBank/DDBJ whole genome shotgun (WGS) entry which is preliminary data.</text>
</comment>
<dbReference type="EMBL" id="QSUL01000023">
    <property type="protein sequence ID" value="RGN30991.1"/>
    <property type="molecule type" value="Genomic_DNA"/>
</dbReference>
<dbReference type="Gene3D" id="3.40.50.300">
    <property type="entry name" value="P-loop containing nucleotide triphosphate hydrolases"/>
    <property type="match status" value="1"/>
</dbReference>
<accession>A0A3E5B052</accession>